<organism evidence="1 2">
    <name type="scientific">Parastrongyloides trichosuri</name>
    <name type="common">Possum-specific nematode worm</name>
    <dbReference type="NCBI Taxonomy" id="131310"/>
    <lineage>
        <taxon>Eukaryota</taxon>
        <taxon>Metazoa</taxon>
        <taxon>Ecdysozoa</taxon>
        <taxon>Nematoda</taxon>
        <taxon>Chromadorea</taxon>
        <taxon>Rhabditida</taxon>
        <taxon>Tylenchina</taxon>
        <taxon>Panagrolaimomorpha</taxon>
        <taxon>Strongyloidoidea</taxon>
        <taxon>Strongyloididae</taxon>
        <taxon>Parastrongyloides</taxon>
    </lineage>
</organism>
<dbReference type="Proteomes" id="UP000038045">
    <property type="component" value="Unplaced"/>
</dbReference>
<dbReference type="WBParaSite" id="PTRK_0001778116.1">
    <property type="protein sequence ID" value="PTRK_0001778116.1"/>
    <property type="gene ID" value="PTRK_0001778116"/>
</dbReference>
<protein>
    <submittedName>
        <fullName evidence="2">BPTI/Kunitz inhibitor domain-containing protein</fullName>
    </submittedName>
</protein>
<sequence>MTGAKLCTVFSFETAVKIEHKCEARGKGKLSSKSRICYFYPGDVNSHCKRNCASNLYEPTVDLTSPATGAKQICWKEGESGFPVPLLYEN</sequence>
<evidence type="ECO:0000313" key="1">
    <source>
        <dbReference type="Proteomes" id="UP000038045"/>
    </source>
</evidence>
<evidence type="ECO:0000313" key="2">
    <source>
        <dbReference type="WBParaSite" id="PTRK_0001778116.1"/>
    </source>
</evidence>
<name>A0A0N5A6Y8_PARTI</name>
<accession>A0A0N5A6Y8</accession>
<dbReference type="AlphaFoldDB" id="A0A0N5A6Y8"/>
<keyword evidence="1" id="KW-1185">Reference proteome</keyword>
<proteinExistence type="predicted"/>
<reference evidence="2" key="1">
    <citation type="submission" date="2017-02" db="UniProtKB">
        <authorList>
            <consortium name="WormBaseParasite"/>
        </authorList>
    </citation>
    <scope>IDENTIFICATION</scope>
</reference>